<dbReference type="AlphaFoldDB" id="L0HKI7"/>
<dbReference type="InterPro" id="IPR029063">
    <property type="entry name" value="SAM-dependent_MTases_sf"/>
</dbReference>
<evidence type="ECO:0000256" key="3">
    <source>
        <dbReference type="ARBA" id="ARBA00022490"/>
    </source>
</evidence>
<dbReference type="GO" id="GO:0030091">
    <property type="term" value="P:protein repair"/>
    <property type="evidence" value="ECO:0007669"/>
    <property type="project" value="UniProtKB-UniRule"/>
</dbReference>
<dbReference type="KEGG" id="mfo:Metfor_2855"/>
<reference evidence="10 11" key="2">
    <citation type="journal article" date="2014" name="Genome Announc.">
        <title>Complete Genome Sequence of Methanoregula formicica SMSPT, a Mesophilic Hydrogenotrophic Methanogen Isolated from a Methanogenic Upflow Anaerobic Sludge Blanket Reactor.</title>
        <authorList>
            <person name="Yamamoto K."/>
            <person name="Tamaki H."/>
            <person name="Cadillo-Quiroz H."/>
            <person name="Imachi H."/>
            <person name="Kyrpides N."/>
            <person name="Woyke T."/>
            <person name="Goodwin L."/>
            <person name="Zinder S.H."/>
            <person name="Kamagata Y."/>
            <person name="Liu W.T."/>
        </authorList>
    </citation>
    <scope>NUCLEOTIDE SEQUENCE [LARGE SCALE GENOMIC DNA]</scope>
    <source>
        <strain evidence="11">DSM 22288 / NBRC 105244 / SMSP</strain>
    </source>
</reference>
<dbReference type="NCBIfam" id="NF001453">
    <property type="entry name" value="PRK00312.1"/>
    <property type="match status" value="1"/>
</dbReference>
<organism evidence="10 11">
    <name type="scientific">Methanoregula formicica (strain DSM 22288 / NBRC 105244 / SMSP)</name>
    <dbReference type="NCBI Taxonomy" id="593750"/>
    <lineage>
        <taxon>Archaea</taxon>
        <taxon>Methanobacteriati</taxon>
        <taxon>Methanobacteriota</taxon>
        <taxon>Stenosarchaea group</taxon>
        <taxon>Methanomicrobia</taxon>
        <taxon>Methanomicrobiales</taxon>
        <taxon>Methanoregulaceae</taxon>
        <taxon>Methanoregula</taxon>
    </lineage>
</organism>
<keyword evidence="4 9" id="KW-0489">Methyltransferase</keyword>
<dbReference type="PROSITE" id="PS01279">
    <property type="entry name" value="PCMT"/>
    <property type="match status" value="1"/>
</dbReference>
<dbReference type="GeneID" id="14308638"/>
<dbReference type="GO" id="GO:0004719">
    <property type="term" value="F:protein-L-isoaspartate (D-aspartate) O-methyltransferase activity"/>
    <property type="evidence" value="ECO:0007669"/>
    <property type="project" value="UniProtKB-UniRule"/>
</dbReference>
<evidence type="ECO:0000256" key="5">
    <source>
        <dbReference type="ARBA" id="ARBA00022679"/>
    </source>
</evidence>
<sequence>METFPRADERSRMVEQQIRARGITNPRVLDAMREIPRHLFVPPPHTSSAYIDAPLPIGNGQTISQPYIVALMTDLLEPRPEDRVLEIGAGSGYQAAILARLVRQVTTIERIHTVADLARKNIASLGLKNVSIIVGDGTEGYRESAPYDGIIITAATPQIPPPLIDQLDEGGILVAPVGGRDIQELIALKKHHGKTVQSSHGGVRFVPLIGEYGWTDT</sequence>
<comment type="subcellular location">
    <subcellularLocation>
        <location evidence="1 9">Cytoplasm</location>
    </subcellularLocation>
</comment>
<evidence type="ECO:0000256" key="7">
    <source>
        <dbReference type="ARBA" id="ARBA00025330"/>
    </source>
</evidence>
<feature type="active site" evidence="9">
    <location>
        <position position="64"/>
    </location>
</feature>
<dbReference type="SUPFAM" id="SSF53335">
    <property type="entry name" value="S-adenosyl-L-methionine-dependent methyltransferases"/>
    <property type="match status" value="1"/>
</dbReference>
<dbReference type="FunFam" id="3.40.50.150:FF:000010">
    <property type="entry name" value="Protein-L-isoaspartate O-methyltransferase"/>
    <property type="match status" value="1"/>
</dbReference>
<evidence type="ECO:0000256" key="9">
    <source>
        <dbReference type="HAMAP-Rule" id="MF_00090"/>
    </source>
</evidence>
<dbReference type="Proteomes" id="UP000010824">
    <property type="component" value="Chromosome"/>
</dbReference>
<dbReference type="PANTHER" id="PTHR11579:SF0">
    <property type="entry name" value="PROTEIN-L-ISOASPARTATE(D-ASPARTATE) O-METHYLTRANSFERASE"/>
    <property type="match status" value="1"/>
</dbReference>
<dbReference type="PANTHER" id="PTHR11579">
    <property type="entry name" value="PROTEIN-L-ISOASPARTATE O-METHYLTRANSFERASE"/>
    <property type="match status" value="1"/>
</dbReference>
<dbReference type="FunCoup" id="L0HKI7">
    <property type="interactions" value="52"/>
</dbReference>
<comment type="function">
    <text evidence="7 9">Catalyzes the methyl esterification of L-isoaspartyl residues in peptides and proteins that result from spontaneous decomposition of normal L-aspartyl and L-asparaginyl residues. It plays a role in the repair and/or degradation of damaged proteins.</text>
</comment>
<evidence type="ECO:0000256" key="2">
    <source>
        <dbReference type="ARBA" id="ARBA00005369"/>
    </source>
</evidence>
<dbReference type="RefSeq" id="WP_015286800.1">
    <property type="nucleotide sequence ID" value="NC_019943.1"/>
</dbReference>
<dbReference type="OrthoDB" id="33618at2157"/>
<dbReference type="GO" id="GO:0032259">
    <property type="term" value="P:methylation"/>
    <property type="evidence" value="ECO:0007669"/>
    <property type="project" value="UniProtKB-KW"/>
</dbReference>
<evidence type="ECO:0000256" key="1">
    <source>
        <dbReference type="ARBA" id="ARBA00004496"/>
    </source>
</evidence>
<dbReference type="GO" id="GO:0005737">
    <property type="term" value="C:cytoplasm"/>
    <property type="evidence" value="ECO:0007669"/>
    <property type="project" value="UniProtKB-SubCell"/>
</dbReference>
<dbReference type="eggNOG" id="arCOG00976">
    <property type="taxonomic scope" value="Archaea"/>
</dbReference>
<dbReference type="InParanoid" id="L0HKI7"/>
<dbReference type="HAMAP" id="MF_00090">
    <property type="entry name" value="PIMT"/>
    <property type="match status" value="1"/>
</dbReference>
<evidence type="ECO:0000313" key="10">
    <source>
        <dbReference type="EMBL" id="AGB03838.1"/>
    </source>
</evidence>
<dbReference type="InterPro" id="IPR000682">
    <property type="entry name" value="PCMT"/>
</dbReference>
<keyword evidence="6 9" id="KW-0949">S-adenosyl-L-methionine</keyword>
<evidence type="ECO:0000256" key="6">
    <source>
        <dbReference type="ARBA" id="ARBA00022691"/>
    </source>
</evidence>
<comment type="similarity">
    <text evidence="2 9">Belongs to the methyltransferase superfamily. L-isoaspartyl/D-aspartyl protein methyltransferase family.</text>
</comment>
<dbReference type="HOGENOM" id="CLU_055432_2_0_2"/>
<keyword evidence="11" id="KW-1185">Reference proteome</keyword>
<gene>
    <name evidence="9" type="primary">pcm</name>
    <name evidence="10" type="ordered locus">Metfor_2855</name>
</gene>
<protein>
    <recommendedName>
        <fullName evidence="9">Protein-L-isoaspartate O-methyltransferase</fullName>
        <ecNumber evidence="9">2.1.1.77</ecNumber>
    </recommendedName>
    <alternativeName>
        <fullName evidence="9">L-isoaspartyl protein carboxyl methyltransferase</fullName>
    </alternativeName>
    <alternativeName>
        <fullName evidence="9">Protein L-isoaspartyl methyltransferase</fullName>
    </alternativeName>
    <alternativeName>
        <fullName evidence="9">Protein-beta-aspartate methyltransferase</fullName>
        <shortName evidence="9">PIMT</shortName>
    </alternativeName>
</protein>
<comment type="catalytic activity">
    <reaction evidence="8 9">
        <text>[protein]-L-isoaspartate + S-adenosyl-L-methionine = [protein]-L-isoaspartate alpha-methyl ester + S-adenosyl-L-homocysteine</text>
        <dbReference type="Rhea" id="RHEA:12705"/>
        <dbReference type="Rhea" id="RHEA-COMP:12143"/>
        <dbReference type="Rhea" id="RHEA-COMP:12144"/>
        <dbReference type="ChEBI" id="CHEBI:57856"/>
        <dbReference type="ChEBI" id="CHEBI:59789"/>
        <dbReference type="ChEBI" id="CHEBI:90596"/>
        <dbReference type="ChEBI" id="CHEBI:90598"/>
        <dbReference type="EC" id="2.1.1.77"/>
    </reaction>
</comment>
<dbReference type="STRING" id="593750.Metfor_2855"/>
<dbReference type="EC" id="2.1.1.77" evidence="9"/>
<reference evidence="11" key="1">
    <citation type="submission" date="2011-12" db="EMBL/GenBank/DDBJ databases">
        <title>Complete sequence of Methanoregula formicicum SMSP.</title>
        <authorList>
            <person name="Lucas S."/>
            <person name="Han J."/>
            <person name="Lapidus A."/>
            <person name="Cheng J.-F."/>
            <person name="Goodwin L."/>
            <person name="Pitluck S."/>
            <person name="Peters L."/>
            <person name="Ovchinnikova G."/>
            <person name="Teshima H."/>
            <person name="Detter J.C."/>
            <person name="Han C."/>
            <person name="Tapia R."/>
            <person name="Land M."/>
            <person name="Hauser L."/>
            <person name="Kyrpides N."/>
            <person name="Ivanova N."/>
            <person name="Pagani I."/>
            <person name="Imachi H."/>
            <person name="Tamaki H."/>
            <person name="Sekiguchi Y."/>
            <person name="Kamagata Y."/>
            <person name="Cadillo-Quiroz H."/>
            <person name="Zinder S."/>
            <person name="Liu W.-T."/>
            <person name="Woyke T."/>
        </authorList>
    </citation>
    <scope>NUCLEOTIDE SEQUENCE [LARGE SCALE GENOMIC DNA]</scope>
    <source>
        <strain evidence="11">DSM 22288 / NBRC 105244 / SMSP</strain>
    </source>
</reference>
<accession>L0HKI7</accession>
<keyword evidence="3 9" id="KW-0963">Cytoplasm</keyword>
<evidence type="ECO:0000313" key="11">
    <source>
        <dbReference type="Proteomes" id="UP000010824"/>
    </source>
</evidence>
<evidence type="ECO:0000256" key="8">
    <source>
        <dbReference type="ARBA" id="ARBA00029295"/>
    </source>
</evidence>
<dbReference type="Pfam" id="PF01135">
    <property type="entry name" value="PCMT"/>
    <property type="match status" value="1"/>
</dbReference>
<evidence type="ECO:0000256" key="4">
    <source>
        <dbReference type="ARBA" id="ARBA00022603"/>
    </source>
</evidence>
<dbReference type="EMBL" id="CP003167">
    <property type="protein sequence ID" value="AGB03838.1"/>
    <property type="molecule type" value="Genomic_DNA"/>
</dbReference>
<proteinExistence type="inferred from homology"/>
<name>L0HKI7_METFS</name>
<dbReference type="CDD" id="cd02440">
    <property type="entry name" value="AdoMet_MTases"/>
    <property type="match status" value="1"/>
</dbReference>
<dbReference type="NCBIfam" id="TIGR00080">
    <property type="entry name" value="pimt"/>
    <property type="match status" value="1"/>
</dbReference>
<keyword evidence="5 9" id="KW-0808">Transferase</keyword>
<dbReference type="Gene3D" id="3.40.50.150">
    <property type="entry name" value="Vaccinia Virus protein VP39"/>
    <property type="match status" value="1"/>
</dbReference>